<dbReference type="InterPro" id="IPR053853">
    <property type="entry name" value="FitA-like_RHH"/>
</dbReference>
<name>A0A3B0ZEF7_9ZZZZ</name>
<dbReference type="AlphaFoldDB" id="A0A3B0ZEF7"/>
<dbReference type="InterPro" id="IPR010985">
    <property type="entry name" value="Ribbon_hlx_hlx"/>
</dbReference>
<sequence length="77" mass="8559">MTRLLVRNLEPEVVQALKRRAAKHGQSAEAEHREILRQALLGPKKKSFAQVLAGMPNVGLDSDFDRTDDSEGSNVFN</sequence>
<dbReference type="Gene3D" id="1.10.1220.10">
    <property type="entry name" value="Met repressor-like"/>
    <property type="match status" value="1"/>
</dbReference>
<gene>
    <name evidence="2" type="ORF">MNBD_GAMMA18-1771</name>
</gene>
<dbReference type="EMBL" id="UOFP01000111">
    <property type="protein sequence ID" value="VAW85837.1"/>
    <property type="molecule type" value="Genomic_DNA"/>
</dbReference>
<dbReference type="GO" id="GO:0006355">
    <property type="term" value="P:regulation of DNA-templated transcription"/>
    <property type="evidence" value="ECO:0007669"/>
    <property type="project" value="InterPro"/>
</dbReference>
<feature type="domain" description="Antitoxin FitA-like ribbon-helix-helix" evidence="1">
    <location>
        <begin position="4"/>
        <end position="40"/>
    </location>
</feature>
<evidence type="ECO:0000313" key="2">
    <source>
        <dbReference type="EMBL" id="VAW85837.1"/>
    </source>
</evidence>
<dbReference type="SUPFAM" id="SSF47598">
    <property type="entry name" value="Ribbon-helix-helix"/>
    <property type="match status" value="1"/>
</dbReference>
<dbReference type="InterPro" id="IPR013321">
    <property type="entry name" value="Arc_rbn_hlx_hlx"/>
</dbReference>
<evidence type="ECO:0000259" key="1">
    <source>
        <dbReference type="Pfam" id="PF22513"/>
    </source>
</evidence>
<reference evidence="2" key="1">
    <citation type="submission" date="2018-06" db="EMBL/GenBank/DDBJ databases">
        <authorList>
            <person name="Zhirakovskaya E."/>
        </authorList>
    </citation>
    <scope>NUCLEOTIDE SEQUENCE</scope>
</reference>
<proteinExistence type="predicted"/>
<accession>A0A3B0ZEF7</accession>
<protein>
    <recommendedName>
        <fullName evidence="1">Antitoxin FitA-like ribbon-helix-helix domain-containing protein</fullName>
    </recommendedName>
</protein>
<organism evidence="2">
    <name type="scientific">hydrothermal vent metagenome</name>
    <dbReference type="NCBI Taxonomy" id="652676"/>
    <lineage>
        <taxon>unclassified sequences</taxon>
        <taxon>metagenomes</taxon>
        <taxon>ecological metagenomes</taxon>
    </lineage>
</organism>
<dbReference type="Pfam" id="PF22513">
    <property type="entry name" value="FitA-like_RHH"/>
    <property type="match status" value="1"/>
</dbReference>